<dbReference type="InParanoid" id="A0A1E7EKD4"/>
<evidence type="ECO:0000256" key="3">
    <source>
        <dbReference type="ARBA" id="ARBA00022603"/>
    </source>
</evidence>
<protein>
    <recommendedName>
        <fullName evidence="2">tRNA (guanine(46)-N(7))-methyltransferase</fullName>
        <ecNumber evidence="2">2.1.1.33</ecNumber>
    </recommendedName>
</protein>
<dbReference type="GO" id="GO:0008176">
    <property type="term" value="F:tRNA (guanine(46)-N7)-methyltransferase activity"/>
    <property type="evidence" value="ECO:0007669"/>
    <property type="project" value="UniProtKB-EC"/>
</dbReference>
<evidence type="ECO:0000313" key="9">
    <source>
        <dbReference type="Proteomes" id="UP000095751"/>
    </source>
</evidence>
<dbReference type="PANTHER" id="PTHR23417:SF14">
    <property type="entry name" value="PENTACOTRIPEPTIDE-REPEAT REGION OF PRORP DOMAIN-CONTAINING PROTEIN"/>
    <property type="match status" value="1"/>
</dbReference>
<sequence length="414" mass="47613">MEQQQQQQQLPSNDKTVSSEEYRYNPRKPKWWNKLGNNGRGATKAQKRCMKKILDGDGIDNDGANNDSGNGNDNGDEVVTEGLTLKLRLPTVEYGSKLNWDDVFDADTDIENGIDNNGDDDNNNKDKDKDRDIWLELGFGRGENVSSLLDLKLLNNKNNNSKSNNFYLIGAEVSSIGIGCLCKRIDQRFNNKHKNKNNDNRISDKNDVDDNDKGYVLYHPELDPYYRHDDGITDKEVVVDECSNTNTNEKKKEKNQYSNEIRDVDHDDDHDYSLQTKLLLQNHFRIHTGDGYKLLFKIPTNTLANILITFPDPFEKLNDTQYRIIQKQTLLECYRILRKNTSSNDDDDDGTNNGLLFLATDHEGYYDWCHQMIDKVNNDNNENGNGNEYDNDTVPGQQLPLFRLRKLVTSNIKI</sequence>
<feature type="compositionally biased region" description="Low complexity" evidence="7">
    <location>
        <begin position="61"/>
        <end position="73"/>
    </location>
</feature>
<dbReference type="GO" id="GO:0043527">
    <property type="term" value="C:tRNA methyltransferase complex"/>
    <property type="evidence" value="ECO:0007669"/>
    <property type="project" value="TreeGrafter"/>
</dbReference>
<name>A0A1E7EKD4_9STRA</name>
<comment type="catalytic activity">
    <reaction evidence="1">
        <text>guanosine(46) in tRNA + S-adenosyl-L-methionine = N(7)-methylguanosine(46) in tRNA + S-adenosyl-L-homocysteine</text>
        <dbReference type="Rhea" id="RHEA:42708"/>
        <dbReference type="Rhea" id="RHEA-COMP:10188"/>
        <dbReference type="Rhea" id="RHEA-COMP:10189"/>
        <dbReference type="ChEBI" id="CHEBI:57856"/>
        <dbReference type="ChEBI" id="CHEBI:59789"/>
        <dbReference type="ChEBI" id="CHEBI:74269"/>
        <dbReference type="ChEBI" id="CHEBI:74480"/>
        <dbReference type="EC" id="2.1.1.33"/>
    </reaction>
</comment>
<evidence type="ECO:0000256" key="2">
    <source>
        <dbReference type="ARBA" id="ARBA00011977"/>
    </source>
</evidence>
<evidence type="ECO:0000256" key="6">
    <source>
        <dbReference type="ARBA" id="ARBA00022694"/>
    </source>
</evidence>
<dbReference type="OrthoDB" id="45565at2759"/>
<evidence type="ECO:0000256" key="4">
    <source>
        <dbReference type="ARBA" id="ARBA00022679"/>
    </source>
</evidence>
<keyword evidence="9" id="KW-1185">Reference proteome</keyword>
<keyword evidence="6" id="KW-0819">tRNA processing</keyword>
<dbReference type="AlphaFoldDB" id="A0A1E7EKD4"/>
<dbReference type="Proteomes" id="UP000095751">
    <property type="component" value="Unassembled WGS sequence"/>
</dbReference>
<organism evidence="8 9">
    <name type="scientific">Fragilariopsis cylindrus CCMP1102</name>
    <dbReference type="NCBI Taxonomy" id="635003"/>
    <lineage>
        <taxon>Eukaryota</taxon>
        <taxon>Sar</taxon>
        <taxon>Stramenopiles</taxon>
        <taxon>Ochrophyta</taxon>
        <taxon>Bacillariophyta</taxon>
        <taxon>Bacillariophyceae</taxon>
        <taxon>Bacillariophycidae</taxon>
        <taxon>Bacillariales</taxon>
        <taxon>Bacillariaceae</taxon>
        <taxon>Fragilariopsis</taxon>
    </lineage>
</organism>
<dbReference type="InterPro" id="IPR003358">
    <property type="entry name" value="tRNA_(Gua-N-7)_MeTrfase_Trmb"/>
</dbReference>
<evidence type="ECO:0000256" key="7">
    <source>
        <dbReference type="SAM" id="MobiDB-lite"/>
    </source>
</evidence>
<keyword evidence="3" id="KW-0489">Methyltransferase</keyword>
<accession>A0A1E7EKD4</accession>
<dbReference type="InterPro" id="IPR029063">
    <property type="entry name" value="SAM-dependent_MTases_sf"/>
</dbReference>
<keyword evidence="5" id="KW-0949">S-adenosyl-L-methionine</keyword>
<dbReference type="KEGG" id="fcy:FRACYDRAFT_254905"/>
<gene>
    <name evidence="8" type="ORF">FRACYDRAFT_254905</name>
</gene>
<dbReference type="Pfam" id="PF02390">
    <property type="entry name" value="Methyltransf_4"/>
    <property type="match status" value="1"/>
</dbReference>
<evidence type="ECO:0000256" key="1">
    <source>
        <dbReference type="ARBA" id="ARBA00000142"/>
    </source>
</evidence>
<dbReference type="Gene3D" id="3.40.50.150">
    <property type="entry name" value="Vaccinia Virus protein VP39"/>
    <property type="match status" value="1"/>
</dbReference>
<evidence type="ECO:0000313" key="8">
    <source>
        <dbReference type="EMBL" id="OEU06338.1"/>
    </source>
</evidence>
<feature type="compositionally biased region" description="Basic and acidic residues" evidence="7">
    <location>
        <begin position="248"/>
        <end position="265"/>
    </location>
</feature>
<feature type="region of interest" description="Disordered" evidence="7">
    <location>
        <begin position="1"/>
        <end position="77"/>
    </location>
</feature>
<dbReference type="PANTHER" id="PTHR23417">
    <property type="entry name" value="3-DEOXY-D-MANNO-OCTULOSONIC-ACID TRANSFERASE/TRNA GUANINE-N 7 - -METHYLTRANSFERASE"/>
    <property type="match status" value="1"/>
</dbReference>
<dbReference type="EMBL" id="KV784412">
    <property type="protein sequence ID" value="OEU06338.1"/>
    <property type="molecule type" value="Genomic_DNA"/>
</dbReference>
<feature type="region of interest" description="Disordered" evidence="7">
    <location>
        <begin position="244"/>
        <end position="265"/>
    </location>
</feature>
<reference evidence="8 9" key="1">
    <citation type="submission" date="2016-09" db="EMBL/GenBank/DDBJ databases">
        <title>Extensive genetic diversity and differential bi-allelic expression allows diatom success in the polar Southern Ocean.</title>
        <authorList>
            <consortium name="DOE Joint Genome Institute"/>
            <person name="Mock T."/>
            <person name="Otillar R.P."/>
            <person name="Strauss J."/>
            <person name="Dupont C."/>
            <person name="Frickenhaus S."/>
            <person name="Maumus F."/>
            <person name="Mcmullan M."/>
            <person name="Sanges R."/>
            <person name="Schmutz J."/>
            <person name="Toseland A."/>
            <person name="Valas R."/>
            <person name="Veluchamy A."/>
            <person name="Ward B.J."/>
            <person name="Allen A."/>
            <person name="Barry K."/>
            <person name="Falciatore A."/>
            <person name="Ferrante M."/>
            <person name="Fortunato A.E."/>
            <person name="Gloeckner G."/>
            <person name="Gruber A."/>
            <person name="Hipkin R."/>
            <person name="Janech M."/>
            <person name="Kroth P."/>
            <person name="Leese F."/>
            <person name="Lindquist E."/>
            <person name="Lyon B.R."/>
            <person name="Martin J."/>
            <person name="Mayer C."/>
            <person name="Parker M."/>
            <person name="Quesneville H."/>
            <person name="Raymond J."/>
            <person name="Uhlig C."/>
            <person name="Valentin K.U."/>
            <person name="Worden A.Z."/>
            <person name="Armbrust E.V."/>
            <person name="Bowler C."/>
            <person name="Green B."/>
            <person name="Moulton V."/>
            <person name="Van Oosterhout C."/>
            <person name="Grigoriev I."/>
        </authorList>
    </citation>
    <scope>NUCLEOTIDE SEQUENCE [LARGE SCALE GENOMIC DNA]</scope>
    <source>
        <strain evidence="8 9">CCMP1102</strain>
    </source>
</reference>
<dbReference type="EC" id="2.1.1.33" evidence="2"/>
<keyword evidence="4" id="KW-0808">Transferase</keyword>
<evidence type="ECO:0000256" key="5">
    <source>
        <dbReference type="ARBA" id="ARBA00022691"/>
    </source>
</evidence>
<proteinExistence type="predicted"/>